<dbReference type="EnsemblMetazoa" id="XM_021047223.2">
    <property type="protein sequence ID" value="XP_020902882.1"/>
    <property type="gene ID" value="LOC110241368"/>
</dbReference>
<dbReference type="Gene3D" id="1.20.5.450">
    <property type="match status" value="1"/>
</dbReference>
<dbReference type="Gene3D" id="3.10.20.90">
    <property type="entry name" value="Phosphatidylinositol 3-kinase Catalytic Subunit, Chain A, domain 1"/>
    <property type="match status" value="1"/>
</dbReference>
<dbReference type="InterPro" id="IPR000798">
    <property type="entry name" value="Ez/rad/moesin-like"/>
</dbReference>
<dbReference type="OrthoDB" id="6018897at2759"/>
<dbReference type="GO" id="GO:0005886">
    <property type="term" value="C:plasma membrane"/>
    <property type="evidence" value="ECO:0007669"/>
    <property type="project" value="UniProtKB-SubCell"/>
</dbReference>
<dbReference type="KEGG" id="epa:110241368"/>
<evidence type="ECO:0000256" key="3">
    <source>
        <dbReference type="ARBA" id="ARBA00023136"/>
    </source>
</evidence>
<dbReference type="Proteomes" id="UP000887567">
    <property type="component" value="Unplaced"/>
</dbReference>
<dbReference type="InterPro" id="IPR018979">
    <property type="entry name" value="FERM_N"/>
</dbReference>
<dbReference type="PROSITE" id="PS50057">
    <property type="entry name" value="FERM_3"/>
    <property type="match status" value="1"/>
</dbReference>
<dbReference type="Pfam" id="PF09380">
    <property type="entry name" value="FERM_C"/>
    <property type="match status" value="1"/>
</dbReference>
<dbReference type="FunFam" id="1.20.80.10:FF:000002">
    <property type="entry name" value="radixin isoform X1"/>
    <property type="match status" value="1"/>
</dbReference>
<dbReference type="GO" id="GO:0003779">
    <property type="term" value="F:actin binding"/>
    <property type="evidence" value="ECO:0007669"/>
    <property type="project" value="InterPro"/>
</dbReference>
<feature type="coiled-coil region" evidence="4">
    <location>
        <begin position="307"/>
        <end position="413"/>
    </location>
</feature>
<dbReference type="InterPro" id="IPR014352">
    <property type="entry name" value="FERM/acyl-CoA-bd_prot_sf"/>
</dbReference>
<keyword evidence="3" id="KW-0472">Membrane</keyword>
<comment type="subcellular location">
    <subcellularLocation>
        <location evidence="1">Cell membrane</location>
        <topology evidence="1">Peripheral membrane protein</topology>
    </subcellularLocation>
</comment>
<dbReference type="CDD" id="cd13194">
    <property type="entry name" value="FERM_C_ERM"/>
    <property type="match status" value="1"/>
</dbReference>
<dbReference type="SUPFAM" id="SSF54236">
    <property type="entry name" value="Ubiquitin-like"/>
    <property type="match status" value="1"/>
</dbReference>
<evidence type="ECO:0000256" key="2">
    <source>
        <dbReference type="ARBA" id="ARBA00022475"/>
    </source>
</evidence>
<evidence type="ECO:0000256" key="4">
    <source>
        <dbReference type="SAM" id="Coils"/>
    </source>
</evidence>
<dbReference type="AlphaFoldDB" id="A0A913XEG0"/>
<feature type="domain" description="FERM" evidence="5">
    <location>
        <begin position="5"/>
        <end position="295"/>
    </location>
</feature>
<organism evidence="6 7">
    <name type="scientific">Exaiptasia diaphana</name>
    <name type="common">Tropical sea anemone</name>
    <name type="synonym">Aiptasia pulchella</name>
    <dbReference type="NCBI Taxonomy" id="2652724"/>
    <lineage>
        <taxon>Eukaryota</taxon>
        <taxon>Metazoa</taxon>
        <taxon>Cnidaria</taxon>
        <taxon>Anthozoa</taxon>
        <taxon>Hexacorallia</taxon>
        <taxon>Actiniaria</taxon>
        <taxon>Aiptasiidae</taxon>
        <taxon>Exaiptasia</taxon>
    </lineage>
</organism>
<dbReference type="SMART" id="SM00295">
    <property type="entry name" value="B41"/>
    <property type="match status" value="1"/>
</dbReference>
<dbReference type="InterPro" id="IPR041789">
    <property type="entry name" value="ERM_FERM_C"/>
</dbReference>
<dbReference type="InterPro" id="IPR019747">
    <property type="entry name" value="FERM_CS"/>
</dbReference>
<keyword evidence="7" id="KW-1185">Reference proteome</keyword>
<dbReference type="InterPro" id="IPR019749">
    <property type="entry name" value="Band_41_domain"/>
</dbReference>
<dbReference type="InterPro" id="IPR011259">
    <property type="entry name" value="ERM_C_dom"/>
</dbReference>
<proteinExistence type="predicted"/>
<dbReference type="InterPro" id="IPR011174">
    <property type="entry name" value="ERM"/>
</dbReference>
<sequence length="501" mass="58098">MPNSFNVKITTMDAELEFPLESNAKGNDLFDLVVRTLGIREIWYFGLQYKNTKGGLAWLQLNKKVKKQEVDTKDPMTFNLRVKFYPEDVAEELVQEITKHLFFLQVKEAILNMDISCPPEASVLLASYAVQAKYGDYEKEIHKPGFLTNEHLLPQKVLDQYQMTSDMWEERITSWYAEHRGLTRDEAEIEYLKLAEDLEMYGISYFDIKNQKGTPLCLGINSHGMSVYEKENKLSPRISFPWNETKNISFHNKKFVIECTDKKSPNFIFRTDGLATSTVIYELCVGNYDLFKRRRKPDTMEIQQMKALAKEEKLRRQIERNKLLKEQQAREEAIRQKEELEKRLNECEEEAKRSREALMQAEEMGELLAEKARVAEEEAALLQKKASDAEEELKRLRLTASKAEDDKLAMERRARYTEEKMGYVLKESDSRAKEAAVLQRLLEISASATTLPGYKLGDSNNYEYSDSSQSGSLKRIDNKYSTLQKISSGSSNARIEFFEEL</sequence>
<evidence type="ECO:0000259" key="5">
    <source>
        <dbReference type="PROSITE" id="PS50057"/>
    </source>
</evidence>
<dbReference type="Gene3D" id="2.30.29.30">
    <property type="entry name" value="Pleckstrin-homology domain (PH domain)/Phosphotyrosine-binding domain (PTB)"/>
    <property type="match status" value="1"/>
</dbReference>
<dbReference type="RefSeq" id="XP_020902882.1">
    <property type="nucleotide sequence ID" value="XM_021047223.2"/>
</dbReference>
<dbReference type="Gene3D" id="1.20.80.10">
    <property type="match status" value="1"/>
</dbReference>
<dbReference type="PRINTS" id="PR00661">
    <property type="entry name" value="ERMFAMILY"/>
</dbReference>
<dbReference type="InterPro" id="IPR029071">
    <property type="entry name" value="Ubiquitin-like_domsf"/>
</dbReference>
<keyword evidence="4" id="KW-0175">Coiled coil</keyword>
<dbReference type="Pfam" id="PF00373">
    <property type="entry name" value="FERM_M"/>
    <property type="match status" value="1"/>
</dbReference>
<protein>
    <recommendedName>
        <fullName evidence="5">FERM domain-containing protein</fullName>
    </recommendedName>
</protein>
<dbReference type="SMART" id="SM01196">
    <property type="entry name" value="FERM_C"/>
    <property type="match status" value="1"/>
</dbReference>
<dbReference type="CDD" id="cd14473">
    <property type="entry name" value="FERM_B-lobe"/>
    <property type="match status" value="1"/>
</dbReference>
<dbReference type="PROSITE" id="PS00661">
    <property type="entry name" value="FERM_2"/>
    <property type="match status" value="1"/>
</dbReference>
<dbReference type="InterPro" id="IPR035963">
    <property type="entry name" value="FERM_2"/>
</dbReference>
<dbReference type="SUPFAM" id="SSF50729">
    <property type="entry name" value="PH domain-like"/>
    <property type="match status" value="1"/>
</dbReference>
<dbReference type="OMA" id="IKRWWIN"/>
<evidence type="ECO:0000313" key="7">
    <source>
        <dbReference type="Proteomes" id="UP000887567"/>
    </source>
</evidence>
<dbReference type="PANTHER" id="PTHR23281">
    <property type="entry name" value="MERLIN/MOESIN/EZRIN/RADIXIN"/>
    <property type="match status" value="1"/>
</dbReference>
<dbReference type="Pfam" id="PF00769">
    <property type="entry name" value="ERM_C"/>
    <property type="match status" value="1"/>
</dbReference>
<accession>A0A913XEG0</accession>
<dbReference type="Pfam" id="PF20492">
    <property type="entry name" value="ERM_helical"/>
    <property type="match status" value="1"/>
</dbReference>
<dbReference type="InterPro" id="IPR011993">
    <property type="entry name" value="PH-like_dom_sf"/>
</dbReference>
<dbReference type="FunFam" id="3.10.20.90:FF:000013">
    <property type="entry name" value="radixin isoform X1"/>
    <property type="match status" value="1"/>
</dbReference>
<dbReference type="CDD" id="cd17097">
    <property type="entry name" value="FERM_F1_ERM_like"/>
    <property type="match status" value="1"/>
</dbReference>
<dbReference type="InterPro" id="IPR046810">
    <property type="entry name" value="ERM_helical"/>
</dbReference>
<dbReference type="InterPro" id="IPR019748">
    <property type="entry name" value="FERM_central"/>
</dbReference>
<dbReference type="InterPro" id="IPR018980">
    <property type="entry name" value="FERM_PH-like_C"/>
</dbReference>
<reference evidence="6" key="1">
    <citation type="submission" date="2022-11" db="UniProtKB">
        <authorList>
            <consortium name="EnsemblMetazoa"/>
        </authorList>
    </citation>
    <scope>IDENTIFICATION</scope>
</reference>
<dbReference type="PRINTS" id="PR00935">
    <property type="entry name" value="BAND41"/>
</dbReference>
<dbReference type="InterPro" id="IPR000299">
    <property type="entry name" value="FERM_domain"/>
</dbReference>
<dbReference type="SUPFAM" id="SSF47031">
    <property type="entry name" value="Second domain of FERM"/>
    <property type="match status" value="1"/>
</dbReference>
<dbReference type="Pfam" id="PF09379">
    <property type="entry name" value="FERM_N"/>
    <property type="match status" value="1"/>
</dbReference>
<dbReference type="PROSITE" id="PS00660">
    <property type="entry name" value="FERM_1"/>
    <property type="match status" value="1"/>
</dbReference>
<name>A0A913XEG0_EXADI</name>
<evidence type="ECO:0000256" key="1">
    <source>
        <dbReference type="ARBA" id="ARBA00004202"/>
    </source>
</evidence>
<dbReference type="GeneID" id="110241368"/>
<evidence type="ECO:0000313" key="6">
    <source>
        <dbReference type="EnsemblMetazoa" id="XP_020902882.1"/>
    </source>
</evidence>
<keyword evidence="2" id="KW-1003">Cell membrane</keyword>